<feature type="compositionally biased region" description="Basic and acidic residues" evidence="1">
    <location>
        <begin position="87"/>
        <end position="104"/>
    </location>
</feature>
<organism evidence="3 4">
    <name type="scientific">Escovopsis weberi</name>
    <dbReference type="NCBI Taxonomy" id="150374"/>
    <lineage>
        <taxon>Eukaryota</taxon>
        <taxon>Fungi</taxon>
        <taxon>Dikarya</taxon>
        <taxon>Ascomycota</taxon>
        <taxon>Pezizomycotina</taxon>
        <taxon>Sordariomycetes</taxon>
        <taxon>Hypocreomycetidae</taxon>
        <taxon>Hypocreales</taxon>
        <taxon>Hypocreaceae</taxon>
        <taxon>Escovopsis</taxon>
    </lineage>
</organism>
<evidence type="ECO:0000256" key="1">
    <source>
        <dbReference type="SAM" id="MobiDB-lite"/>
    </source>
</evidence>
<dbReference type="AlphaFoldDB" id="A0A0N0RTC5"/>
<sequence length="428" mass="46784">MADSIGYLYTIGGYAALFGFGYILWQVSTRKSRKRVGTAPTSVKPAKPAPPPETRKEEKKKKQRLETFVSDVQEPPAKASKPKPKPKAAEEPKPAEPKASRKEDRDDEMDNREFARQLAKAQEGHKLTSNGEGSKHREKSVKQSRANKIKVPAEEKPGKPVIPEVQSAPSSNGADADDDASPANSPESRPFDVSGVSDMLEPAAAGPSILRLTDTSSKKQKKAAKAPEPVETKKQRQNRKKAEAAKAAREEAEKERKILEENQRRTARIAEGRPAKDGSEFTNGAKGMQSSWTHIGRNGAEVKKMEDSTLYEPLDTMESPAADAGVKPESFWISALPSEERQMEMLREESDEWSTVQTKSSRKARKAASAADSGDENKTSQAAAQPKQATTASTVKATKAAPPKTFGAFSALTVKEDFPDDLEEEWEV</sequence>
<dbReference type="Proteomes" id="UP000053831">
    <property type="component" value="Unassembled WGS sequence"/>
</dbReference>
<keyword evidence="2" id="KW-0472">Membrane</keyword>
<feature type="compositionally biased region" description="Basic and acidic residues" evidence="1">
    <location>
        <begin position="228"/>
        <end position="279"/>
    </location>
</feature>
<feature type="region of interest" description="Disordered" evidence="1">
    <location>
        <begin position="342"/>
        <end position="402"/>
    </location>
</feature>
<evidence type="ECO:0000256" key="2">
    <source>
        <dbReference type="SAM" id="Phobius"/>
    </source>
</evidence>
<keyword evidence="2" id="KW-1133">Transmembrane helix</keyword>
<proteinExistence type="predicted"/>
<feature type="region of interest" description="Disordered" evidence="1">
    <location>
        <begin position="31"/>
        <end position="300"/>
    </location>
</feature>
<feature type="transmembrane region" description="Helical" evidence="2">
    <location>
        <begin position="6"/>
        <end position="25"/>
    </location>
</feature>
<dbReference type="EMBL" id="LGSR01000020">
    <property type="protein sequence ID" value="KOS19079.1"/>
    <property type="molecule type" value="Genomic_DNA"/>
</dbReference>
<comment type="caution">
    <text evidence="3">The sequence shown here is derived from an EMBL/GenBank/DDBJ whole genome shotgun (WGS) entry which is preliminary data.</text>
</comment>
<evidence type="ECO:0000313" key="4">
    <source>
        <dbReference type="Proteomes" id="UP000053831"/>
    </source>
</evidence>
<name>A0A0N0RTC5_ESCWE</name>
<keyword evidence="2" id="KW-0812">Transmembrane</keyword>
<accession>A0A0N0RTC5</accession>
<protein>
    <submittedName>
        <fullName evidence="3">Uncharacterized protein</fullName>
    </submittedName>
</protein>
<evidence type="ECO:0000313" key="3">
    <source>
        <dbReference type="EMBL" id="KOS19079.1"/>
    </source>
</evidence>
<feature type="compositionally biased region" description="Low complexity" evidence="1">
    <location>
        <begin position="379"/>
        <end position="402"/>
    </location>
</feature>
<dbReference type="OrthoDB" id="4207724at2759"/>
<gene>
    <name evidence="3" type="ORF">ESCO_000999</name>
</gene>
<reference evidence="3 4" key="1">
    <citation type="submission" date="2015-07" db="EMBL/GenBank/DDBJ databases">
        <title>The genome of the fungus Escovopsis weberi, a specialized disease agent of ant agriculture.</title>
        <authorList>
            <person name="de Man T.J."/>
            <person name="Stajich J.E."/>
            <person name="Kubicek C.P."/>
            <person name="Chenthamara K."/>
            <person name="Atanasova L."/>
            <person name="Druzhinina I.S."/>
            <person name="Birnbaum S."/>
            <person name="Barribeau S.M."/>
            <person name="Teiling C."/>
            <person name="Suen G."/>
            <person name="Currie C."/>
            <person name="Gerardo N.M."/>
        </authorList>
    </citation>
    <scope>NUCLEOTIDE SEQUENCE [LARGE SCALE GENOMIC DNA]</scope>
</reference>
<keyword evidence="4" id="KW-1185">Reference proteome</keyword>